<dbReference type="Proteomes" id="UP000006001">
    <property type="component" value="Unassembled WGS sequence"/>
</dbReference>
<dbReference type="HOGENOM" id="CLU_2620152_0_0_11"/>
<dbReference type="AlphaFoldDB" id="D0WJ61"/>
<protein>
    <submittedName>
        <fullName evidence="1">Uncharacterized protein</fullName>
    </submittedName>
</protein>
<gene>
    <name evidence="1" type="ORF">HMPREF0762_01887</name>
</gene>
<sequence>MRICGARNLGTECANGGFRDASSARRPRCGRPFDARPCGRHEPSFWRDPRSGLPFGRNLRSGFSFCRDPRPSYEGNGQ</sequence>
<evidence type="ECO:0000313" key="2">
    <source>
        <dbReference type="Proteomes" id="UP000006001"/>
    </source>
</evidence>
<name>D0WJ61_SLAES</name>
<reference evidence="1" key="1">
    <citation type="submission" date="2009-10" db="EMBL/GenBank/DDBJ databases">
        <authorList>
            <person name="Weinstock G."/>
            <person name="Sodergren E."/>
            <person name="Clifton S."/>
            <person name="Fulton L."/>
            <person name="Fulton B."/>
            <person name="Courtney L."/>
            <person name="Fronick C."/>
            <person name="Harrison M."/>
            <person name="Strong C."/>
            <person name="Farmer C."/>
            <person name="Delahaunty K."/>
            <person name="Markovic C."/>
            <person name="Hall O."/>
            <person name="Minx P."/>
            <person name="Tomlinson C."/>
            <person name="Mitreva M."/>
            <person name="Nelson J."/>
            <person name="Hou S."/>
            <person name="Wollam A."/>
            <person name="Pepin K.H."/>
            <person name="Johnson M."/>
            <person name="Bhonagiri V."/>
            <person name="Nash W.E."/>
            <person name="Warren W."/>
            <person name="Chinwalla A."/>
            <person name="Mardis E.R."/>
            <person name="Wilson R.K."/>
        </authorList>
    </citation>
    <scope>NUCLEOTIDE SEQUENCE [LARGE SCALE GENOMIC DNA]</scope>
    <source>
        <strain evidence="1">ATCC 700122</strain>
    </source>
</reference>
<proteinExistence type="predicted"/>
<keyword evidence="2" id="KW-1185">Reference proteome</keyword>
<organism evidence="1 2">
    <name type="scientific">Slackia exigua (strain ATCC 700122 / DSM 15923 / CIP 105133 / JCM 11022 / KCTC 5966 / S-7)</name>
    <dbReference type="NCBI Taxonomy" id="649764"/>
    <lineage>
        <taxon>Bacteria</taxon>
        <taxon>Bacillati</taxon>
        <taxon>Actinomycetota</taxon>
        <taxon>Coriobacteriia</taxon>
        <taxon>Eggerthellales</taxon>
        <taxon>Eggerthellaceae</taxon>
        <taxon>Slackia</taxon>
    </lineage>
</organism>
<dbReference type="EMBL" id="ACUX02000019">
    <property type="protein sequence ID" value="EEZ60410.1"/>
    <property type="molecule type" value="Genomic_DNA"/>
</dbReference>
<accession>D0WJ61</accession>
<comment type="caution">
    <text evidence="1">The sequence shown here is derived from an EMBL/GenBank/DDBJ whole genome shotgun (WGS) entry which is preliminary data.</text>
</comment>
<evidence type="ECO:0000313" key="1">
    <source>
        <dbReference type="EMBL" id="EEZ60410.1"/>
    </source>
</evidence>